<reference evidence="4 5" key="1">
    <citation type="journal article" date="2014" name="Genome Announc.">
        <title>Draft genome sequence of Sclerotinia borealis, a psychrophilic plant pathogenic fungus.</title>
        <authorList>
            <person name="Mardanov A.V."/>
            <person name="Beletsky A.V."/>
            <person name="Kadnikov V.V."/>
            <person name="Ignatov A.N."/>
            <person name="Ravin N.V."/>
        </authorList>
    </citation>
    <scope>NUCLEOTIDE SEQUENCE [LARGE SCALE GENOMIC DNA]</scope>
    <source>
        <strain evidence="5">F-4157</strain>
    </source>
</reference>
<dbReference type="InterPro" id="IPR019826">
    <property type="entry name" value="Carboxylesterase_B_AS"/>
</dbReference>
<dbReference type="HOGENOM" id="CLU_006586_17_1_1"/>
<dbReference type="Gene3D" id="3.40.50.1820">
    <property type="entry name" value="alpha/beta hydrolase"/>
    <property type="match status" value="1"/>
</dbReference>
<sequence>MLTSLRVSIPSKGYLLGPAIIDKATNISKCYRFLKVPYALPPIGERRWQKPFPLPLKFSYGSEDDPPIYNIPSFPCPQTSQFIDIGPSTEDCLHSNIYVPLGIPPLSGWPVFFYIRSNNSDDPSSLLAETDFKCIIVCPAYRLGVLGFLAGRELWDDTSAGNLGFWDQRAALEWTYDNIESFGGNKENITVGGLSAGSYSTFYQLAYDIGRDSRRQIIRRVIQWSNGCGVEPKQISEAQEQFDDLLSVLGIPQSLSGKEKVEVLRTKSSDELISAVGKMKQVFIRPFLDGKFISKDLFPSIYDGSFGKRMKELGIRTIIGDLTQEFQVYKNVFPPSSHETLVNRLSWDYPQSIVKVICEKYKPDHASPNPPATYWIDIFGKLYADLQVHSTMRGFLESISSHVPLHNIHRCKIDWRTESVDKRYPKEFGATHGTDMSIWFFGNGDSLTEREKELLKEWLKPMIAFINGEDVDWGTRSIKDVRILTSDGKIEIREDEIYEEKLELWKLVKMATKFRGEKFEHKIEVLKYAEQDSSSKSLAETKKTQDPRELIAHVAAQEFSSGMNCNLGVGIPTMTAGFAASMGIHVFLQSENGMTGCGPYPGKGKEDSDWINAGKESVTPLPGASKFGSDESFGQIRGGHMDMTVLGALECSQYGDVANYMIPGKMVKGMGGAMDLVSNPQKTKVMVVQTHVDKYVTDLAVFDVNHEKGLTLRKYNPNVSIDEIKEETDCEFRTGKDCKAWVL</sequence>
<name>W9CPB4_SCLBF</name>
<comment type="caution">
    <text evidence="4">The sequence shown here is derived from an EMBL/GenBank/DDBJ whole genome shotgun (WGS) entry which is preliminary data.</text>
</comment>
<evidence type="ECO:0000313" key="4">
    <source>
        <dbReference type="EMBL" id="ESZ96305.1"/>
    </source>
</evidence>
<dbReference type="InterPro" id="IPR029058">
    <property type="entry name" value="AB_hydrolase_fold"/>
</dbReference>
<evidence type="ECO:0000259" key="3">
    <source>
        <dbReference type="Pfam" id="PF00135"/>
    </source>
</evidence>
<dbReference type="SUPFAM" id="SSF53474">
    <property type="entry name" value="alpha/beta-Hydrolases"/>
    <property type="match status" value="1"/>
</dbReference>
<dbReference type="STRING" id="1432307.W9CPB4"/>
<evidence type="ECO:0000313" key="5">
    <source>
        <dbReference type="Proteomes" id="UP000019487"/>
    </source>
</evidence>
<organism evidence="4 5">
    <name type="scientific">Sclerotinia borealis (strain F-4128)</name>
    <dbReference type="NCBI Taxonomy" id="1432307"/>
    <lineage>
        <taxon>Eukaryota</taxon>
        <taxon>Fungi</taxon>
        <taxon>Dikarya</taxon>
        <taxon>Ascomycota</taxon>
        <taxon>Pezizomycotina</taxon>
        <taxon>Leotiomycetes</taxon>
        <taxon>Helotiales</taxon>
        <taxon>Sclerotiniaceae</taxon>
        <taxon>Sclerotinia</taxon>
    </lineage>
</organism>
<keyword evidence="5" id="KW-1185">Reference proteome</keyword>
<keyword evidence="2" id="KW-0378">Hydrolase</keyword>
<dbReference type="OrthoDB" id="6846267at2759"/>
<proteinExistence type="inferred from homology"/>
<evidence type="ECO:0000256" key="2">
    <source>
        <dbReference type="ARBA" id="ARBA00022801"/>
    </source>
</evidence>
<dbReference type="InterPro" id="IPR002018">
    <property type="entry name" value="CarbesteraseB"/>
</dbReference>
<gene>
    <name evidence="4" type="ORF">SBOR_3360</name>
</gene>
<dbReference type="GO" id="GO:0016787">
    <property type="term" value="F:hydrolase activity"/>
    <property type="evidence" value="ECO:0007669"/>
    <property type="project" value="UniProtKB-KW"/>
</dbReference>
<protein>
    <recommendedName>
        <fullName evidence="3">Carboxylesterase type B domain-containing protein</fullName>
    </recommendedName>
</protein>
<dbReference type="Proteomes" id="UP000019487">
    <property type="component" value="Unassembled WGS sequence"/>
</dbReference>
<evidence type="ECO:0000256" key="1">
    <source>
        <dbReference type="ARBA" id="ARBA00005964"/>
    </source>
</evidence>
<dbReference type="PANTHER" id="PTHR13707:SF23">
    <property type="entry name" value="SUCCINYL-COA:3-KETOACID-COENZYME A TRANSFERASE"/>
    <property type="match status" value="1"/>
</dbReference>
<dbReference type="Gene3D" id="3.40.1080.10">
    <property type="entry name" value="Glutaconate Coenzyme A-transferase"/>
    <property type="match status" value="1"/>
</dbReference>
<accession>W9CPB4</accession>
<dbReference type="PANTHER" id="PTHR13707">
    <property type="entry name" value="KETOACID-COENZYME A TRANSFERASE"/>
    <property type="match status" value="1"/>
</dbReference>
<dbReference type="InterPro" id="IPR004165">
    <property type="entry name" value="CoA_trans_fam_I"/>
</dbReference>
<feature type="domain" description="Carboxylesterase type B" evidence="3">
    <location>
        <begin position="13"/>
        <end position="468"/>
    </location>
</feature>
<dbReference type="AlphaFoldDB" id="W9CPB4"/>
<dbReference type="SUPFAM" id="SSF100950">
    <property type="entry name" value="NagB/RpiA/CoA transferase-like"/>
    <property type="match status" value="1"/>
</dbReference>
<dbReference type="InterPro" id="IPR037171">
    <property type="entry name" value="NagB/RpiA_transferase-like"/>
</dbReference>
<dbReference type="SMART" id="SM00882">
    <property type="entry name" value="CoA_trans"/>
    <property type="match status" value="1"/>
</dbReference>
<dbReference type="Pfam" id="PF01144">
    <property type="entry name" value="CoA_trans"/>
    <property type="match status" value="1"/>
</dbReference>
<dbReference type="PROSITE" id="PS00122">
    <property type="entry name" value="CARBOXYLESTERASE_B_1"/>
    <property type="match status" value="1"/>
</dbReference>
<dbReference type="Pfam" id="PF00135">
    <property type="entry name" value="COesterase"/>
    <property type="match status" value="1"/>
</dbReference>
<comment type="similarity">
    <text evidence="1">Belongs to the type-B carboxylesterase/lipase family.</text>
</comment>
<dbReference type="GO" id="GO:0008260">
    <property type="term" value="F:succinyl-CoA:3-oxo-acid CoA-transferase activity"/>
    <property type="evidence" value="ECO:0007669"/>
    <property type="project" value="TreeGrafter"/>
</dbReference>
<dbReference type="ESTHER" id="9helo-w9cpb4">
    <property type="family name" value="Fungal_carboxylesterase_lipase"/>
</dbReference>
<dbReference type="EMBL" id="AYSA01000145">
    <property type="protein sequence ID" value="ESZ96305.1"/>
    <property type="molecule type" value="Genomic_DNA"/>
</dbReference>